<accession>A0A6J5DH96</accession>
<gene>
    <name evidence="1" type="ORF">BPA30113_02980</name>
</gene>
<organism evidence="1 2">
    <name type="scientific">Burkholderia paludis</name>
    <dbReference type="NCBI Taxonomy" id="1506587"/>
    <lineage>
        <taxon>Bacteria</taxon>
        <taxon>Pseudomonadati</taxon>
        <taxon>Pseudomonadota</taxon>
        <taxon>Betaproteobacteria</taxon>
        <taxon>Burkholderiales</taxon>
        <taxon>Burkholderiaceae</taxon>
        <taxon>Burkholderia</taxon>
        <taxon>Burkholderia cepacia complex</taxon>
    </lineage>
</organism>
<dbReference type="EMBL" id="CABVQD010000008">
    <property type="protein sequence ID" value="VWB66616.1"/>
    <property type="molecule type" value="Genomic_DNA"/>
</dbReference>
<evidence type="ECO:0000313" key="2">
    <source>
        <dbReference type="Proteomes" id="UP000494330"/>
    </source>
</evidence>
<evidence type="ECO:0000313" key="1">
    <source>
        <dbReference type="EMBL" id="VWB66616.1"/>
    </source>
</evidence>
<dbReference type="AlphaFoldDB" id="A0A6J5DH96"/>
<name>A0A6J5DH96_9BURK</name>
<keyword evidence="2" id="KW-1185">Reference proteome</keyword>
<protein>
    <submittedName>
        <fullName evidence="1">Uncharacterized protein</fullName>
    </submittedName>
</protein>
<reference evidence="1 2" key="1">
    <citation type="submission" date="2019-09" db="EMBL/GenBank/DDBJ databases">
        <authorList>
            <person name="Depoorter E."/>
        </authorList>
    </citation>
    <scope>NUCLEOTIDE SEQUENCE [LARGE SCALE GENOMIC DNA]</scope>
    <source>
        <strain evidence="1">LMG 30113</strain>
    </source>
</reference>
<sequence>MASNIGSNVIESWRFSPLTTIANGTPRASTTRCRFVPGFPDRLGLGRFPAPPGGWLRSRHRGLLVPNRFDRARASDEASLHAVCPGHQPLASHVVAANTSSRCRSRVPAEGLPKGCRSGAHTGCRLAQRGHRPNDADLPCANARTPESAAATPPTIHCRSFLLPCAQRCGLANIASICVSRSWHRSEAISRQERRWRIAYGQLRTAPLAVLMVPTERVGRMTDGIVSK</sequence>
<dbReference type="Proteomes" id="UP000494330">
    <property type="component" value="Unassembled WGS sequence"/>
</dbReference>
<proteinExistence type="predicted"/>